<keyword evidence="2" id="KW-1185">Reference proteome</keyword>
<protein>
    <submittedName>
        <fullName evidence="1">Uncharacterized protein</fullName>
    </submittedName>
</protein>
<gene>
    <name evidence="1" type="ORF">J2Z69_000719</name>
</gene>
<evidence type="ECO:0000313" key="2">
    <source>
        <dbReference type="Proteomes" id="UP001519288"/>
    </source>
</evidence>
<reference evidence="1 2" key="1">
    <citation type="submission" date="2021-03" db="EMBL/GenBank/DDBJ databases">
        <title>Genomic Encyclopedia of Type Strains, Phase IV (KMG-IV): sequencing the most valuable type-strain genomes for metagenomic binning, comparative biology and taxonomic classification.</title>
        <authorList>
            <person name="Goeker M."/>
        </authorList>
    </citation>
    <scope>NUCLEOTIDE SEQUENCE [LARGE SCALE GENOMIC DNA]</scope>
    <source>
        <strain evidence="1 2">DSM 26806</strain>
    </source>
</reference>
<proteinExistence type="predicted"/>
<comment type="caution">
    <text evidence="1">The sequence shown here is derived from an EMBL/GenBank/DDBJ whole genome shotgun (WGS) entry which is preliminary data.</text>
</comment>
<evidence type="ECO:0000313" key="1">
    <source>
        <dbReference type="EMBL" id="MBP1999700.1"/>
    </source>
</evidence>
<dbReference type="Proteomes" id="UP001519288">
    <property type="component" value="Unassembled WGS sequence"/>
</dbReference>
<accession>A0ABS4JD99</accession>
<sequence length="35" mass="4076">MLKVADEDELSEYRVDGVNIGDHHAAMMQKRNESW</sequence>
<name>A0ABS4JD99_9BACL</name>
<organism evidence="1 2">
    <name type="scientific">Paenibacillus shirakamiensis</name>
    <dbReference type="NCBI Taxonomy" id="1265935"/>
    <lineage>
        <taxon>Bacteria</taxon>
        <taxon>Bacillati</taxon>
        <taxon>Bacillota</taxon>
        <taxon>Bacilli</taxon>
        <taxon>Bacillales</taxon>
        <taxon>Paenibacillaceae</taxon>
        <taxon>Paenibacillus</taxon>
    </lineage>
</organism>
<dbReference type="EMBL" id="JAGGLD010000001">
    <property type="protein sequence ID" value="MBP1999700.1"/>
    <property type="molecule type" value="Genomic_DNA"/>
</dbReference>